<evidence type="ECO:0000313" key="1">
    <source>
        <dbReference type="EMBL" id="SDE66349.1"/>
    </source>
</evidence>
<evidence type="ECO:0000313" key="2">
    <source>
        <dbReference type="Proteomes" id="UP000198517"/>
    </source>
</evidence>
<dbReference type="EMBL" id="FNAS01000017">
    <property type="protein sequence ID" value="SDE66349.1"/>
    <property type="molecule type" value="Genomic_DNA"/>
</dbReference>
<organism evidence="1 2">
    <name type="scientific">Riemerella columbipharyngis</name>
    <dbReference type="NCBI Taxonomy" id="1071918"/>
    <lineage>
        <taxon>Bacteria</taxon>
        <taxon>Pseudomonadati</taxon>
        <taxon>Bacteroidota</taxon>
        <taxon>Flavobacteriia</taxon>
        <taxon>Flavobacteriales</taxon>
        <taxon>Weeksellaceae</taxon>
        <taxon>Riemerella</taxon>
    </lineage>
</organism>
<dbReference type="AlphaFoldDB" id="A0A1G7ERT0"/>
<gene>
    <name evidence="1" type="ORF">SAMN05421544_11715</name>
</gene>
<dbReference type="Proteomes" id="UP000198517">
    <property type="component" value="Unassembled WGS sequence"/>
</dbReference>
<dbReference type="RefSeq" id="WP_092737539.1">
    <property type="nucleotide sequence ID" value="NZ_FNAS01000017.1"/>
</dbReference>
<evidence type="ECO:0008006" key="3">
    <source>
        <dbReference type="Google" id="ProtNLM"/>
    </source>
</evidence>
<protein>
    <recommendedName>
        <fullName evidence="3">Lipoprotein</fullName>
    </recommendedName>
</protein>
<dbReference type="OrthoDB" id="881763at2"/>
<sequence length="180" mass="20220">MKHLFLMAFVSLLLTGCRQRDANPNILPPATQTGENTGGCLVDGKVWVATKHYNQLVATRVSVSRGYSDIYIYLQSVRGGVGEKSDIIIKLKKINLELNKEYSLTQINDSINAEGGSAEYENNILTGPYYRTNNKNYTGKIKITRLDTEKQIVSGLFEFDAIDEDGNVVHIKDGRFDHRF</sequence>
<dbReference type="Pfam" id="PF19765">
    <property type="entry name" value="DUF6252"/>
    <property type="match status" value="1"/>
</dbReference>
<dbReference type="InterPro" id="IPR046219">
    <property type="entry name" value="DUF6252"/>
</dbReference>
<dbReference type="PROSITE" id="PS51257">
    <property type="entry name" value="PROKAR_LIPOPROTEIN"/>
    <property type="match status" value="1"/>
</dbReference>
<name>A0A1G7ERT0_9FLAO</name>
<proteinExistence type="predicted"/>
<dbReference type="STRING" id="1071918.SAMN05421544_11715"/>
<reference evidence="1 2" key="1">
    <citation type="submission" date="2016-10" db="EMBL/GenBank/DDBJ databases">
        <authorList>
            <person name="de Groot N.N."/>
        </authorList>
    </citation>
    <scope>NUCLEOTIDE SEQUENCE [LARGE SCALE GENOMIC DNA]</scope>
    <source>
        <strain evidence="1 2">DSM 24015</strain>
    </source>
</reference>
<keyword evidence="2" id="KW-1185">Reference proteome</keyword>
<accession>A0A1G7ERT0</accession>